<keyword evidence="3" id="KW-1185">Reference proteome</keyword>
<dbReference type="Gene3D" id="3.40.50.150">
    <property type="entry name" value="Vaccinia Virus protein VP39"/>
    <property type="match status" value="1"/>
</dbReference>
<comment type="caution">
    <text evidence="2">The sequence shown here is derived from an EMBL/GenBank/DDBJ whole genome shotgun (WGS) entry which is preliminary data.</text>
</comment>
<dbReference type="SUPFAM" id="SSF53335">
    <property type="entry name" value="S-adenosyl-L-methionine-dependent methyltransferases"/>
    <property type="match status" value="1"/>
</dbReference>
<name>A0ABS9T8V6_9PSEU</name>
<gene>
    <name evidence="2" type="ORF">MMF94_04575</name>
</gene>
<evidence type="ECO:0000313" key="2">
    <source>
        <dbReference type="EMBL" id="MCH6164949.1"/>
    </source>
</evidence>
<dbReference type="EMBL" id="JAKXMK010000003">
    <property type="protein sequence ID" value="MCH6164949.1"/>
    <property type="molecule type" value="Genomic_DNA"/>
</dbReference>
<organism evidence="2 3">
    <name type="scientific">Pseudonocardia alaniniphila</name>
    <dbReference type="NCBI Taxonomy" id="75291"/>
    <lineage>
        <taxon>Bacteria</taxon>
        <taxon>Bacillati</taxon>
        <taxon>Actinomycetota</taxon>
        <taxon>Actinomycetes</taxon>
        <taxon>Pseudonocardiales</taxon>
        <taxon>Pseudonocardiaceae</taxon>
        <taxon>Pseudonocardia</taxon>
    </lineage>
</organism>
<feature type="domain" description="Methyltransferase" evidence="1">
    <location>
        <begin position="27"/>
        <end position="124"/>
    </location>
</feature>
<evidence type="ECO:0000259" key="1">
    <source>
        <dbReference type="Pfam" id="PF13649"/>
    </source>
</evidence>
<keyword evidence="2" id="KW-0808">Transferase</keyword>
<keyword evidence="2" id="KW-0489">Methyltransferase</keyword>
<reference evidence="2 3" key="1">
    <citation type="submission" date="2022-03" db="EMBL/GenBank/DDBJ databases">
        <title>Pseudonocardia alaer sp. nov., a novel actinomycete isolated from reed forest soil.</title>
        <authorList>
            <person name="Wang L."/>
        </authorList>
    </citation>
    <scope>NUCLEOTIDE SEQUENCE [LARGE SCALE GENOMIC DNA]</scope>
    <source>
        <strain evidence="2 3">Y-16303</strain>
    </source>
</reference>
<dbReference type="GO" id="GO:0008168">
    <property type="term" value="F:methyltransferase activity"/>
    <property type="evidence" value="ECO:0007669"/>
    <property type="project" value="UniProtKB-KW"/>
</dbReference>
<dbReference type="Proteomes" id="UP001299970">
    <property type="component" value="Unassembled WGS sequence"/>
</dbReference>
<dbReference type="InterPro" id="IPR029063">
    <property type="entry name" value="SAM-dependent_MTases_sf"/>
</dbReference>
<accession>A0ABS9T8V6</accession>
<dbReference type="Pfam" id="PF13649">
    <property type="entry name" value="Methyltransf_25"/>
    <property type="match status" value="1"/>
</dbReference>
<dbReference type="GO" id="GO:0032259">
    <property type="term" value="P:methylation"/>
    <property type="evidence" value="ECO:0007669"/>
    <property type="project" value="UniProtKB-KW"/>
</dbReference>
<evidence type="ECO:0000313" key="3">
    <source>
        <dbReference type="Proteomes" id="UP001299970"/>
    </source>
</evidence>
<sequence>MSPSKAVVPGRVRWALEVLDPGPAEHILEIGPGPGIAAGLVCDRLTTGTLLAVDRSAVATRRTAERNAAHVEAGRLRVRTLSLEELDVPAAGLDSAFSIDVNLFWTRVPTRELAILRAALRPGGALHLCYGSGGPRASERLCDPIEATMREHGFVDVAVRTSDEGLSISGRTPR</sequence>
<dbReference type="CDD" id="cd02440">
    <property type="entry name" value="AdoMet_MTases"/>
    <property type="match status" value="1"/>
</dbReference>
<protein>
    <submittedName>
        <fullName evidence="2">Class I SAM-dependent methyltransferase</fullName>
    </submittedName>
</protein>
<dbReference type="InterPro" id="IPR041698">
    <property type="entry name" value="Methyltransf_25"/>
</dbReference>
<dbReference type="RefSeq" id="WP_241034965.1">
    <property type="nucleotide sequence ID" value="NZ_BAAAJF010000009.1"/>
</dbReference>
<proteinExistence type="predicted"/>